<feature type="region of interest" description="Disordered" evidence="1">
    <location>
        <begin position="128"/>
        <end position="174"/>
    </location>
</feature>
<feature type="compositionally biased region" description="Polar residues" evidence="1">
    <location>
        <begin position="160"/>
        <end position="170"/>
    </location>
</feature>
<accession>A0A553NZ83</accession>
<evidence type="ECO:0000313" key="3">
    <source>
        <dbReference type="Proteomes" id="UP000318571"/>
    </source>
</evidence>
<comment type="caution">
    <text evidence="2">The sequence shown here is derived from an EMBL/GenBank/DDBJ whole genome shotgun (WGS) entry which is preliminary data.</text>
</comment>
<proteinExistence type="predicted"/>
<keyword evidence="3" id="KW-1185">Reference proteome</keyword>
<dbReference type="Proteomes" id="UP000318571">
    <property type="component" value="Chromosome 9"/>
</dbReference>
<dbReference type="AlphaFoldDB" id="A0A553NZ83"/>
<name>A0A553NZ83_TIGCA</name>
<evidence type="ECO:0000313" key="2">
    <source>
        <dbReference type="EMBL" id="TRY70740.1"/>
    </source>
</evidence>
<protein>
    <submittedName>
        <fullName evidence="2">Uncharacterized protein</fullName>
    </submittedName>
</protein>
<dbReference type="EMBL" id="VCGU01000009">
    <property type="protein sequence ID" value="TRY70740.1"/>
    <property type="molecule type" value="Genomic_DNA"/>
</dbReference>
<feature type="non-terminal residue" evidence="2">
    <location>
        <position position="245"/>
    </location>
</feature>
<sequence length="245" mass="27933">MIVPSFDKFNSWIMGICLGRQNTMAYQSKRDSTEVPSLFDDANVSLTGIQNQSEIKHDHPPKHTISRPFLGIPKPRNSVLPLLQECPDISITDVSDVVPSPASEISADDPNPLSMRINRRYSDCLPMLTQPTEKHDKDRSSSISTPGSREDATKLRSILKTRSSSPNATSIRDRRRSAVDFLENAKENTLNFLIPTRQLDARRRILKRSYKWWNDIETGSKSNKTPYQWLPNRSRKAVHFEVTIN</sequence>
<gene>
    <name evidence="2" type="ORF">TCAL_11931</name>
</gene>
<organism evidence="2 3">
    <name type="scientific">Tigriopus californicus</name>
    <name type="common">Marine copepod</name>
    <dbReference type="NCBI Taxonomy" id="6832"/>
    <lineage>
        <taxon>Eukaryota</taxon>
        <taxon>Metazoa</taxon>
        <taxon>Ecdysozoa</taxon>
        <taxon>Arthropoda</taxon>
        <taxon>Crustacea</taxon>
        <taxon>Multicrustacea</taxon>
        <taxon>Hexanauplia</taxon>
        <taxon>Copepoda</taxon>
        <taxon>Harpacticoida</taxon>
        <taxon>Harpacticidae</taxon>
        <taxon>Tigriopus</taxon>
    </lineage>
</organism>
<reference evidence="2 3" key="1">
    <citation type="journal article" date="2018" name="Nat. Ecol. Evol.">
        <title>Genomic signatures of mitonuclear coevolution across populations of Tigriopus californicus.</title>
        <authorList>
            <person name="Barreto F.S."/>
            <person name="Watson E.T."/>
            <person name="Lima T.G."/>
            <person name="Willett C.S."/>
            <person name="Edmands S."/>
            <person name="Li W."/>
            <person name="Burton R.S."/>
        </authorList>
    </citation>
    <scope>NUCLEOTIDE SEQUENCE [LARGE SCALE GENOMIC DNA]</scope>
    <source>
        <strain evidence="2 3">San Diego</strain>
    </source>
</reference>
<evidence type="ECO:0000256" key="1">
    <source>
        <dbReference type="SAM" id="MobiDB-lite"/>
    </source>
</evidence>